<dbReference type="RefSeq" id="WP_062082594.1">
    <property type="nucleotide sequence ID" value="NZ_FCOK02000004.1"/>
</dbReference>
<accession>A0A158FCP5</accession>
<reference evidence="1 2" key="1">
    <citation type="submission" date="2016-01" db="EMBL/GenBank/DDBJ databases">
        <authorList>
            <person name="Oliw E.H."/>
        </authorList>
    </citation>
    <scope>NUCLEOTIDE SEQUENCE [LARGE SCALE GENOMIC DNA]</scope>
    <source>
        <strain evidence="1">LMG 27134</strain>
    </source>
</reference>
<dbReference type="AlphaFoldDB" id="A0A158FCP5"/>
<proteinExistence type="predicted"/>
<gene>
    <name evidence="1" type="ORF">AWB69_00906</name>
</gene>
<name>A0A158FCP5_9BURK</name>
<sequence>MITFSKLLNALFGARSPSRRTMPGASSHAQIFDMWVVLGGHAWEPEHGEAAYVPAKRHTI</sequence>
<protein>
    <submittedName>
        <fullName evidence="1">Uncharacterized protein</fullName>
    </submittedName>
</protein>
<evidence type="ECO:0000313" key="1">
    <source>
        <dbReference type="EMBL" id="SAL17079.1"/>
    </source>
</evidence>
<organism evidence="1 2">
    <name type="scientific">Caballeronia udeis</name>
    <dbReference type="NCBI Taxonomy" id="1232866"/>
    <lineage>
        <taxon>Bacteria</taxon>
        <taxon>Pseudomonadati</taxon>
        <taxon>Pseudomonadota</taxon>
        <taxon>Betaproteobacteria</taxon>
        <taxon>Burkholderiales</taxon>
        <taxon>Burkholderiaceae</taxon>
        <taxon>Caballeronia</taxon>
    </lineage>
</organism>
<dbReference type="EMBL" id="FCOK02000004">
    <property type="protein sequence ID" value="SAL17079.1"/>
    <property type="molecule type" value="Genomic_DNA"/>
</dbReference>
<evidence type="ECO:0000313" key="2">
    <source>
        <dbReference type="Proteomes" id="UP000054683"/>
    </source>
</evidence>
<dbReference type="OrthoDB" id="1522895at2"/>
<dbReference type="Proteomes" id="UP000054683">
    <property type="component" value="Unassembled WGS sequence"/>
</dbReference>